<feature type="transmembrane region" description="Helical" evidence="1">
    <location>
        <begin position="83"/>
        <end position="107"/>
    </location>
</feature>
<dbReference type="Gene3D" id="1.10.1760.20">
    <property type="match status" value="1"/>
</dbReference>
<dbReference type="RefSeq" id="WP_036951324.1">
    <property type="nucleotide sequence ID" value="NZ_FMWK01000012.1"/>
</dbReference>
<evidence type="ECO:0000313" key="2">
    <source>
        <dbReference type="EMBL" id="SCZ80129.1"/>
    </source>
</evidence>
<organism evidence="2 3">
    <name type="scientific">Pseudobutyrivibrio xylanivorans</name>
    <dbReference type="NCBI Taxonomy" id="185007"/>
    <lineage>
        <taxon>Bacteria</taxon>
        <taxon>Bacillati</taxon>
        <taxon>Bacillota</taxon>
        <taxon>Clostridia</taxon>
        <taxon>Lachnospirales</taxon>
        <taxon>Lachnospiraceae</taxon>
        <taxon>Pseudobutyrivibrio</taxon>
    </lineage>
</organism>
<reference evidence="2 3" key="1">
    <citation type="submission" date="2016-10" db="EMBL/GenBank/DDBJ databases">
        <authorList>
            <person name="de Groot N.N."/>
        </authorList>
    </citation>
    <scope>NUCLEOTIDE SEQUENCE [LARGE SCALE GENOMIC DNA]</scope>
    <source>
        <strain evidence="2 3">DSM 10317</strain>
    </source>
</reference>
<dbReference type="InterPro" id="IPR012651">
    <property type="entry name" value="Thia_Transptr_ThiT"/>
</dbReference>
<name>A0A1G5S3J6_PSEXY</name>
<dbReference type="AlphaFoldDB" id="A0A1G5S3J6"/>
<feature type="transmembrane region" description="Helical" evidence="1">
    <location>
        <begin position="50"/>
        <end position="77"/>
    </location>
</feature>
<dbReference type="EMBL" id="FMWK01000012">
    <property type="protein sequence ID" value="SCZ80129.1"/>
    <property type="molecule type" value="Genomic_DNA"/>
</dbReference>
<keyword evidence="1" id="KW-0472">Membrane</keyword>
<dbReference type="Pfam" id="PF09515">
    <property type="entry name" value="Thia_YuaJ"/>
    <property type="match status" value="1"/>
</dbReference>
<accession>A0A1G5S3J6</accession>
<dbReference type="GO" id="GO:0005886">
    <property type="term" value="C:plasma membrane"/>
    <property type="evidence" value="ECO:0007669"/>
    <property type="project" value="InterPro"/>
</dbReference>
<evidence type="ECO:0000256" key="1">
    <source>
        <dbReference type="SAM" id="Phobius"/>
    </source>
</evidence>
<dbReference type="NCBIfam" id="TIGR02357">
    <property type="entry name" value="ECF_ThiT_YuaJ"/>
    <property type="match status" value="1"/>
</dbReference>
<dbReference type="Proteomes" id="UP000199428">
    <property type="component" value="Unassembled WGS sequence"/>
</dbReference>
<protein>
    <submittedName>
        <fullName evidence="2">Thiamine transporter</fullName>
    </submittedName>
</protein>
<feature type="transmembrane region" description="Helical" evidence="1">
    <location>
        <begin position="119"/>
        <end position="138"/>
    </location>
</feature>
<keyword evidence="1" id="KW-0812">Transmembrane</keyword>
<keyword evidence="1" id="KW-1133">Transmembrane helix</keyword>
<evidence type="ECO:0000313" key="3">
    <source>
        <dbReference type="Proteomes" id="UP000199428"/>
    </source>
</evidence>
<gene>
    <name evidence="2" type="ORF">SAMN02910350_02134</name>
</gene>
<dbReference type="GO" id="GO:0015234">
    <property type="term" value="F:thiamine transmembrane transporter activity"/>
    <property type="evidence" value="ECO:0007669"/>
    <property type="project" value="InterPro"/>
</dbReference>
<sequence>MINHVSSNENSKISFTAKQLAFCAVAMAIAFVLSNIKLLKLPMGGSITPLSMLVACLPGFFFGPVIGIVTGVAYGLLNLIVDPYILFPAQVIVDYILAFGALGFSGFFAKSKNGLIKGYIVAVLGRYAFAVLSGWLFFGEYAPEGWSALPYSLAYNGIYIFTEAAVTIVVLLLPPVRDLMIRLKNMSNN</sequence>
<feature type="transmembrane region" description="Helical" evidence="1">
    <location>
        <begin position="19"/>
        <end position="38"/>
    </location>
</feature>
<feature type="transmembrane region" description="Helical" evidence="1">
    <location>
        <begin position="158"/>
        <end position="176"/>
    </location>
</feature>
<proteinExistence type="predicted"/>